<evidence type="ECO:0000256" key="3">
    <source>
        <dbReference type="ARBA" id="ARBA00004128"/>
    </source>
</evidence>
<dbReference type="Pfam" id="PF04389">
    <property type="entry name" value="Peptidase_M28"/>
    <property type="match status" value="2"/>
</dbReference>
<evidence type="ECO:0000256" key="7">
    <source>
        <dbReference type="ARBA" id="ARBA00022989"/>
    </source>
</evidence>
<evidence type="ECO:0000259" key="11">
    <source>
        <dbReference type="Pfam" id="PF04389"/>
    </source>
</evidence>
<proteinExistence type="inferred from homology"/>
<comment type="subcellular location">
    <subcellularLocation>
        <location evidence="3">Vacuole membrane</location>
        <topology evidence="3">Multi-pass membrane protein</topology>
    </subcellularLocation>
</comment>
<dbReference type="PANTHER" id="PTHR12147:SF58">
    <property type="entry name" value="VACUOLAR MEMBRANE PROTEASE"/>
    <property type="match status" value="1"/>
</dbReference>
<organism evidence="12 13">
    <name type="scientific">Lupinus luteus</name>
    <name type="common">European yellow lupine</name>
    <dbReference type="NCBI Taxonomy" id="3873"/>
    <lineage>
        <taxon>Eukaryota</taxon>
        <taxon>Viridiplantae</taxon>
        <taxon>Streptophyta</taxon>
        <taxon>Embryophyta</taxon>
        <taxon>Tracheophyta</taxon>
        <taxon>Spermatophyta</taxon>
        <taxon>Magnoliopsida</taxon>
        <taxon>eudicotyledons</taxon>
        <taxon>Gunneridae</taxon>
        <taxon>Pentapetalae</taxon>
        <taxon>rosids</taxon>
        <taxon>fabids</taxon>
        <taxon>Fabales</taxon>
        <taxon>Fabaceae</taxon>
        <taxon>Papilionoideae</taxon>
        <taxon>50 kb inversion clade</taxon>
        <taxon>genistoids sensu lato</taxon>
        <taxon>core genistoids</taxon>
        <taxon>Genisteae</taxon>
        <taxon>Lupinus</taxon>
    </lineage>
</organism>
<reference evidence="12 13" key="1">
    <citation type="submission" date="2024-03" db="EMBL/GenBank/DDBJ databases">
        <authorList>
            <person name="Martinez-Hernandez J."/>
        </authorList>
    </citation>
    <scope>NUCLEOTIDE SEQUENCE [LARGE SCALE GENOMIC DNA]</scope>
</reference>
<dbReference type="GO" id="GO:0005774">
    <property type="term" value="C:vacuolar membrane"/>
    <property type="evidence" value="ECO:0007669"/>
    <property type="project" value="UniProtKB-SubCell"/>
</dbReference>
<comment type="function">
    <text evidence="2">May be involved in vacuolar sorting and osmoregulation.</text>
</comment>
<feature type="domain" description="Peptidase M28" evidence="11">
    <location>
        <begin position="101"/>
        <end position="218"/>
    </location>
</feature>
<evidence type="ECO:0000256" key="2">
    <source>
        <dbReference type="ARBA" id="ARBA00003273"/>
    </source>
</evidence>
<keyword evidence="13" id="KW-1185">Reference proteome</keyword>
<evidence type="ECO:0000256" key="4">
    <source>
        <dbReference type="ARBA" id="ARBA00010918"/>
    </source>
</evidence>
<dbReference type="Proteomes" id="UP001497480">
    <property type="component" value="Unassembled WGS sequence"/>
</dbReference>
<keyword evidence="7" id="KW-0472">Membrane</keyword>
<dbReference type="SUPFAM" id="SSF53187">
    <property type="entry name" value="Zn-dependent exopeptidases"/>
    <property type="match status" value="2"/>
</dbReference>
<dbReference type="AlphaFoldDB" id="A0AAV1XFQ7"/>
<comment type="similarity">
    <text evidence="4">Belongs to the peptidase M28 family.</text>
</comment>
<name>A0AAV1XFQ7_LUPLU</name>
<keyword evidence="7" id="KW-0812">Transmembrane</keyword>
<dbReference type="EMBL" id="CAXHTB010000015">
    <property type="protein sequence ID" value="CAL0320540.1"/>
    <property type="molecule type" value="Genomic_DNA"/>
</dbReference>
<feature type="region of interest" description="Disordered" evidence="10">
    <location>
        <begin position="1"/>
        <end position="20"/>
    </location>
</feature>
<evidence type="ECO:0000256" key="6">
    <source>
        <dbReference type="ARBA" id="ARBA00022554"/>
    </source>
</evidence>
<keyword evidence="8" id="KW-0325">Glycoprotein</keyword>
<evidence type="ECO:0000256" key="1">
    <source>
        <dbReference type="ARBA" id="ARBA00001947"/>
    </source>
</evidence>
<comment type="caution">
    <text evidence="12">The sequence shown here is derived from an EMBL/GenBank/DDBJ whole genome shotgun (WGS) entry which is preliminary data.</text>
</comment>
<dbReference type="InterPro" id="IPR045175">
    <property type="entry name" value="M28_fam"/>
</dbReference>
<evidence type="ECO:0000256" key="5">
    <source>
        <dbReference type="ARBA" id="ARBA00017435"/>
    </source>
</evidence>
<evidence type="ECO:0000256" key="8">
    <source>
        <dbReference type="ARBA" id="ARBA00023180"/>
    </source>
</evidence>
<dbReference type="PANTHER" id="PTHR12147">
    <property type="entry name" value="METALLOPEPTIDASE M28 FAMILY MEMBER"/>
    <property type="match status" value="1"/>
</dbReference>
<dbReference type="GO" id="GO:0006508">
    <property type="term" value="P:proteolysis"/>
    <property type="evidence" value="ECO:0007669"/>
    <property type="project" value="InterPro"/>
</dbReference>
<feature type="domain" description="Peptidase M28" evidence="11">
    <location>
        <begin position="349"/>
        <end position="469"/>
    </location>
</feature>
<evidence type="ECO:0000256" key="9">
    <source>
        <dbReference type="ARBA" id="ARBA00031512"/>
    </source>
</evidence>
<evidence type="ECO:0000313" key="12">
    <source>
        <dbReference type="EMBL" id="CAL0320540.1"/>
    </source>
</evidence>
<evidence type="ECO:0000313" key="13">
    <source>
        <dbReference type="Proteomes" id="UP001497480"/>
    </source>
</evidence>
<accession>A0AAV1XFQ7</accession>
<comment type="cofactor">
    <cofactor evidence="1">
        <name>Zn(2+)</name>
        <dbReference type="ChEBI" id="CHEBI:29105"/>
    </cofactor>
</comment>
<keyword evidence="7" id="KW-1133">Transmembrane helix</keyword>
<protein>
    <recommendedName>
        <fullName evidence="5">Vacuolar membrane protease</fullName>
    </recommendedName>
    <alternativeName>
        <fullName evidence="9">FXNA-related family protease 1</fullName>
    </alternativeName>
</protein>
<dbReference type="InterPro" id="IPR007484">
    <property type="entry name" value="Peptidase_M28"/>
</dbReference>
<evidence type="ECO:0000256" key="10">
    <source>
        <dbReference type="SAM" id="MobiDB-lite"/>
    </source>
</evidence>
<dbReference type="Gene3D" id="3.40.630.10">
    <property type="entry name" value="Zn peptidases"/>
    <property type="match status" value="2"/>
</dbReference>
<keyword evidence="6" id="KW-0926">Vacuole</keyword>
<sequence length="573" mass="61910">MFGSAASKDGSKVSSNQGGKTVFSEDEALKHFNALTEVTSKPVNSQAHLTPALEYVLKESQNTKETADVDVDVDVNLFPENSSDSNMKNLVLSMLPKGVSDAKDNTVVVSTDIDVVPSKEGNGDKLSSAAFMMELAHGVSKSAQELKNGVAFLFNTSEEGVKRFITQNQWSDAIRVAIDLNSLFNQGKKPNVFQGLVPPGAIKSSTDFLEKLRDTHATNLSAKDFPFTNKNDQPQVPHTKNYKFDPEKPGSFQHLGDNLLPFLLDHMVGSASGKKDFSGVEALKHLNALTNKLSRPVDSKPDDLNPSLQYVLKEIQKIKETADGNLNVEVDRFPMKSGDLNLKNVALRILPKAVSDANAKVALVSAQIDAASKKASRDKLSSVAFMLELARGVSKNAQELKNGVIFLFNTAEEHAKSFITQHQLSDAIRAAIDLDSLFAEAKKPSVFQGLIPPQGIKSASDLFGKSMGSSATNPSGKGFPFIHKEDQPQVPHTRNHKFDPEKPESFQHLGDNLLPFLLQLDRAVGPAASKGSSAAGKTAFSGADALKHAKALTEMLSRPVDSKADLNPAQQVE</sequence>
<dbReference type="GO" id="GO:0008235">
    <property type="term" value="F:metalloexopeptidase activity"/>
    <property type="evidence" value="ECO:0007669"/>
    <property type="project" value="InterPro"/>
</dbReference>
<gene>
    <name evidence="12" type="ORF">LLUT_LOCUS21600</name>
</gene>